<dbReference type="EMBL" id="SACK01000003">
    <property type="protein sequence ID" value="RVU00877.1"/>
    <property type="molecule type" value="Genomic_DNA"/>
</dbReference>
<comment type="caution">
    <text evidence="3">The sequence shown here is derived from an EMBL/GenBank/DDBJ whole genome shotgun (WGS) entry which is preliminary data.</text>
</comment>
<feature type="domain" description="Coenzyme Q-binding protein COQ10 START" evidence="2">
    <location>
        <begin position="127"/>
        <end position="239"/>
    </location>
</feature>
<dbReference type="OrthoDB" id="9797595at2"/>
<evidence type="ECO:0000259" key="2">
    <source>
        <dbReference type="Pfam" id="PF03364"/>
    </source>
</evidence>
<dbReference type="CDD" id="cd07817">
    <property type="entry name" value="SRPBCC_8"/>
    <property type="match status" value="1"/>
</dbReference>
<comment type="similarity">
    <text evidence="1">Belongs to the ribosome association toxin RatA family.</text>
</comment>
<keyword evidence="4" id="KW-1185">Reference proteome</keyword>
<dbReference type="PANTHER" id="PTHR33824">
    <property type="entry name" value="POLYKETIDE CYCLASE/DEHYDRASE AND LIPID TRANSPORT SUPERFAMILY PROTEIN"/>
    <property type="match status" value="1"/>
</dbReference>
<dbReference type="InterPro" id="IPR023393">
    <property type="entry name" value="START-like_dom_sf"/>
</dbReference>
<dbReference type="SUPFAM" id="SSF55961">
    <property type="entry name" value="Bet v1-like"/>
    <property type="match status" value="1"/>
</dbReference>
<evidence type="ECO:0000256" key="1">
    <source>
        <dbReference type="ARBA" id="ARBA00008918"/>
    </source>
</evidence>
<name>A0A437MT82_9SPHI</name>
<dbReference type="InterPro" id="IPR047137">
    <property type="entry name" value="ORF3"/>
</dbReference>
<proteinExistence type="inferred from homology"/>
<evidence type="ECO:0000313" key="4">
    <source>
        <dbReference type="Proteomes" id="UP000282759"/>
    </source>
</evidence>
<dbReference type="AlphaFoldDB" id="A0A437MT82"/>
<organism evidence="3 4">
    <name type="scientific">Mucilaginibacter limnophilus</name>
    <dbReference type="NCBI Taxonomy" id="1932778"/>
    <lineage>
        <taxon>Bacteria</taxon>
        <taxon>Pseudomonadati</taxon>
        <taxon>Bacteroidota</taxon>
        <taxon>Sphingobacteriia</taxon>
        <taxon>Sphingobacteriales</taxon>
        <taxon>Sphingobacteriaceae</taxon>
        <taxon>Mucilaginibacter</taxon>
    </lineage>
</organism>
<dbReference type="Pfam" id="PF03364">
    <property type="entry name" value="Polyketide_cyc"/>
    <property type="match status" value="1"/>
</dbReference>
<sequence length="280" mass="31350">MFFNLNKTYMFYKLFICHIPIKQIVYMTNTAIQLINRNHTASAANNTNEAVNLNMVERYISIAGGLRLGISAFRNLFKSPFSSILKLGASGYLLNRGFTGHCELYTRLGKTSTDDAVNVNIRSSFLIDKPRQEVYDFWRKLDNLPLFMKHLETVQVIDSKRSHWVLKLPANVAKVSWDAEIVKDEPGYMIGWSSLPGSTIDNAGKVRFRDGENGGTLVDVVITYQPPAGGFGASVAHVINPLFRNMVLEDVQNFKQYMDLGNETKTLGSTASNDINVPVS</sequence>
<reference evidence="3 4" key="1">
    <citation type="submission" date="2019-01" db="EMBL/GenBank/DDBJ databases">
        <authorList>
            <person name="Chen W.-M."/>
        </authorList>
    </citation>
    <scope>NUCLEOTIDE SEQUENCE [LARGE SCALE GENOMIC DNA]</scope>
    <source>
        <strain evidence="3 4">YBJ-36</strain>
    </source>
</reference>
<dbReference type="Proteomes" id="UP000282759">
    <property type="component" value="Unassembled WGS sequence"/>
</dbReference>
<protein>
    <submittedName>
        <fullName evidence="3">DUF2892 domain-containing protein</fullName>
    </submittedName>
</protein>
<accession>A0A437MT82</accession>
<evidence type="ECO:0000313" key="3">
    <source>
        <dbReference type="EMBL" id="RVU00877.1"/>
    </source>
</evidence>
<dbReference type="PANTHER" id="PTHR33824:SF7">
    <property type="entry name" value="POLYKETIDE CYCLASE_DEHYDRASE AND LIPID TRANSPORT SUPERFAMILY PROTEIN"/>
    <property type="match status" value="1"/>
</dbReference>
<gene>
    <name evidence="3" type="ORF">EOD41_09580</name>
</gene>
<dbReference type="InterPro" id="IPR005031">
    <property type="entry name" value="COQ10_START"/>
</dbReference>
<dbReference type="Gene3D" id="3.30.530.20">
    <property type="match status" value="1"/>
</dbReference>